<dbReference type="Proteomes" id="UP000297318">
    <property type="component" value="Unassembled WGS sequence"/>
</dbReference>
<dbReference type="PANTHER" id="PTHR34473">
    <property type="entry name" value="UPF0699 TRANSMEMBRANE PROTEIN YDBS"/>
    <property type="match status" value="1"/>
</dbReference>
<gene>
    <name evidence="3" type="ORF">SERN_0673</name>
</gene>
<keyword evidence="1 3" id="KW-0812">Transmembrane</keyword>
<dbReference type="EMBL" id="RHPJ01000001">
    <property type="protein sequence ID" value="TGO06481.1"/>
    <property type="molecule type" value="Genomic_DNA"/>
</dbReference>
<organism evidence="3 4">
    <name type="scientific">Serinibacter arcticus</name>
    <dbReference type="NCBI Taxonomy" id="1655435"/>
    <lineage>
        <taxon>Bacteria</taxon>
        <taxon>Bacillati</taxon>
        <taxon>Actinomycetota</taxon>
        <taxon>Actinomycetes</taxon>
        <taxon>Micrococcales</taxon>
        <taxon>Beutenbergiaceae</taxon>
        <taxon>Serinibacter</taxon>
    </lineage>
</organism>
<dbReference type="OrthoDB" id="7364633at2"/>
<comment type="caution">
    <text evidence="3">The sequence shown here is derived from an EMBL/GenBank/DDBJ whole genome shotgun (WGS) entry which is preliminary data.</text>
</comment>
<keyword evidence="1" id="KW-0472">Membrane</keyword>
<evidence type="ECO:0000313" key="4">
    <source>
        <dbReference type="Proteomes" id="UP000297318"/>
    </source>
</evidence>
<dbReference type="Pfam" id="PF03703">
    <property type="entry name" value="bPH_2"/>
    <property type="match status" value="1"/>
</dbReference>
<feature type="domain" description="YdbS-like PH" evidence="2">
    <location>
        <begin position="76"/>
        <end position="152"/>
    </location>
</feature>
<sequence length="164" mass="17736">MSLPQQDPFEPDGVTWSRVSDQLIKARLIVTTIWLGIPLVAGVALGVIFGGWVWSAAIVVVLLLAWAIWLIPRQVRAVGYAEREEDLLVRKGVMFRSLVVVPYGRMQFTDVSSGPLARSFGIAEVKLHTASASTDATIPGLPSAEAARVKDRLTSLGESRLAGL</sequence>
<keyword evidence="4" id="KW-1185">Reference proteome</keyword>
<dbReference type="AlphaFoldDB" id="A0A4Z1EAQ6"/>
<evidence type="ECO:0000313" key="3">
    <source>
        <dbReference type="EMBL" id="TGO06481.1"/>
    </source>
</evidence>
<evidence type="ECO:0000259" key="2">
    <source>
        <dbReference type="Pfam" id="PF03703"/>
    </source>
</evidence>
<proteinExistence type="predicted"/>
<reference evidence="3 4" key="1">
    <citation type="submission" date="2018-11" db="EMBL/GenBank/DDBJ databases">
        <title>Complete genome sequencing of the Actinobacteria Serinibacter sp. K3-2.</title>
        <authorList>
            <person name="Rakitin A.L."/>
            <person name="Beletsky A.V."/>
            <person name="Mardanov A.V."/>
            <person name="Ravin N.V."/>
            <person name="Gromova A.S."/>
            <person name="Filippova S.N."/>
            <person name="Gal'Chenko V.F."/>
        </authorList>
    </citation>
    <scope>NUCLEOTIDE SEQUENCE [LARGE SCALE GENOMIC DNA]</scope>
    <source>
        <strain evidence="3 4">K3-2</strain>
    </source>
</reference>
<feature type="transmembrane region" description="Helical" evidence="1">
    <location>
        <begin position="52"/>
        <end position="71"/>
    </location>
</feature>
<accession>A0A4Z1EAQ6</accession>
<dbReference type="PANTHER" id="PTHR34473:SF3">
    <property type="entry name" value="TRANSMEMBRANE PROTEIN-RELATED"/>
    <property type="match status" value="1"/>
</dbReference>
<dbReference type="InterPro" id="IPR005182">
    <property type="entry name" value="YdbS-like_PH"/>
</dbReference>
<protein>
    <submittedName>
        <fullName evidence="3">Transmembrane protein, distant homology with ydbS</fullName>
    </submittedName>
</protein>
<evidence type="ECO:0000256" key="1">
    <source>
        <dbReference type="SAM" id="Phobius"/>
    </source>
</evidence>
<feature type="transmembrane region" description="Helical" evidence="1">
    <location>
        <begin position="28"/>
        <end position="46"/>
    </location>
</feature>
<name>A0A4Z1EAQ6_9MICO</name>
<keyword evidence="1" id="KW-1133">Transmembrane helix</keyword>